<dbReference type="AlphaFoldDB" id="A0A7W3LY37"/>
<evidence type="ECO:0000313" key="4">
    <source>
        <dbReference type="Proteomes" id="UP000572680"/>
    </source>
</evidence>
<keyword evidence="1" id="KW-0723">Serine/threonine-protein kinase</keyword>
<keyword evidence="1" id="KW-0808">Transferase</keyword>
<sequence length="148" mass="15606">MTGVDMAREMIEKPPVATTDPSMLVVASVAESIKSARDFARGWLRAKGYADEMVAVAALVVTELVTNAYKHGSEPGDVISLRLYLSEDGPVVEVRDGSDAEPRVKPLTLDAFAGRGLAIVSELTAAWGFRRLSSGGKAVYAVLNGGAP</sequence>
<feature type="domain" description="Histidine kinase/HSP90-like ATPase" evidence="2">
    <location>
        <begin position="30"/>
        <end position="141"/>
    </location>
</feature>
<reference evidence="3 4" key="1">
    <citation type="submission" date="2020-08" db="EMBL/GenBank/DDBJ databases">
        <title>Genomic Encyclopedia of Type Strains, Phase IV (KMG-IV): sequencing the most valuable type-strain genomes for metagenomic binning, comparative biology and taxonomic classification.</title>
        <authorList>
            <person name="Goeker M."/>
        </authorList>
    </citation>
    <scope>NUCLEOTIDE SEQUENCE [LARGE SCALE GENOMIC DNA]</scope>
    <source>
        <strain evidence="3 4">DSM 44197</strain>
    </source>
</reference>
<keyword evidence="4" id="KW-1185">Reference proteome</keyword>
<proteinExistence type="predicted"/>
<gene>
    <name evidence="3" type="ORF">HNR61_008016</name>
</gene>
<evidence type="ECO:0000313" key="3">
    <source>
        <dbReference type="EMBL" id="MBA8956334.1"/>
    </source>
</evidence>
<dbReference type="Proteomes" id="UP000572680">
    <property type="component" value="Unassembled WGS sequence"/>
</dbReference>
<dbReference type="InterPro" id="IPR036890">
    <property type="entry name" value="HATPase_C_sf"/>
</dbReference>
<evidence type="ECO:0000256" key="1">
    <source>
        <dbReference type="ARBA" id="ARBA00022527"/>
    </source>
</evidence>
<dbReference type="GO" id="GO:0004674">
    <property type="term" value="F:protein serine/threonine kinase activity"/>
    <property type="evidence" value="ECO:0007669"/>
    <property type="project" value="UniProtKB-KW"/>
</dbReference>
<dbReference type="EMBL" id="JACJIA010000015">
    <property type="protein sequence ID" value="MBA8956334.1"/>
    <property type="molecule type" value="Genomic_DNA"/>
</dbReference>
<keyword evidence="1" id="KW-0418">Kinase</keyword>
<dbReference type="Pfam" id="PF13581">
    <property type="entry name" value="HATPase_c_2"/>
    <property type="match status" value="1"/>
</dbReference>
<dbReference type="InterPro" id="IPR003594">
    <property type="entry name" value="HATPase_dom"/>
</dbReference>
<dbReference type="CDD" id="cd16936">
    <property type="entry name" value="HATPase_RsbW-like"/>
    <property type="match status" value="1"/>
</dbReference>
<dbReference type="InterPro" id="IPR050267">
    <property type="entry name" value="Anti-sigma-factor_SerPK"/>
</dbReference>
<dbReference type="Gene3D" id="3.30.565.10">
    <property type="entry name" value="Histidine kinase-like ATPase, C-terminal domain"/>
    <property type="match status" value="1"/>
</dbReference>
<protein>
    <submittedName>
        <fullName evidence="3">Anti-sigma regulatory factor (Ser/Thr protein kinase)</fullName>
    </submittedName>
</protein>
<accession>A0A7W3LY37</accession>
<dbReference type="RefSeq" id="WP_182848256.1">
    <property type="nucleotide sequence ID" value="NZ_BAAALP010000083.1"/>
</dbReference>
<dbReference type="PANTHER" id="PTHR35526:SF3">
    <property type="entry name" value="ANTI-SIGMA-F FACTOR RSBW"/>
    <property type="match status" value="1"/>
</dbReference>
<name>A0A7W3LY37_ACTNM</name>
<dbReference type="PANTHER" id="PTHR35526">
    <property type="entry name" value="ANTI-SIGMA-F FACTOR RSBW-RELATED"/>
    <property type="match status" value="1"/>
</dbReference>
<evidence type="ECO:0000259" key="2">
    <source>
        <dbReference type="Pfam" id="PF13581"/>
    </source>
</evidence>
<organism evidence="3 4">
    <name type="scientific">Actinomadura namibiensis</name>
    <dbReference type="NCBI Taxonomy" id="182080"/>
    <lineage>
        <taxon>Bacteria</taxon>
        <taxon>Bacillati</taxon>
        <taxon>Actinomycetota</taxon>
        <taxon>Actinomycetes</taxon>
        <taxon>Streptosporangiales</taxon>
        <taxon>Thermomonosporaceae</taxon>
        <taxon>Actinomadura</taxon>
    </lineage>
</organism>
<dbReference type="SUPFAM" id="SSF55874">
    <property type="entry name" value="ATPase domain of HSP90 chaperone/DNA topoisomerase II/histidine kinase"/>
    <property type="match status" value="1"/>
</dbReference>
<comment type="caution">
    <text evidence="3">The sequence shown here is derived from an EMBL/GenBank/DDBJ whole genome shotgun (WGS) entry which is preliminary data.</text>
</comment>